<dbReference type="PANTHER" id="PTHR43004:SF19">
    <property type="entry name" value="BINDING MONOOXYGENASE, PUTATIVE (JCVI)-RELATED"/>
    <property type="match status" value="1"/>
</dbReference>
<dbReference type="InterPro" id="IPR050641">
    <property type="entry name" value="RIFMO-like"/>
</dbReference>
<dbReference type="InterPro" id="IPR036188">
    <property type="entry name" value="FAD/NAD-bd_sf"/>
</dbReference>
<dbReference type="EMBL" id="JAINVZ010000014">
    <property type="protein sequence ID" value="MBY8887193.1"/>
    <property type="molecule type" value="Genomic_DNA"/>
</dbReference>
<evidence type="ECO:0000256" key="1">
    <source>
        <dbReference type="ARBA" id="ARBA00001974"/>
    </source>
</evidence>
<evidence type="ECO:0000259" key="5">
    <source>
        <dbReference type="Pfam" id="PF01494"/>
    </source>
</evidence>
<keyword evidence="2" id="KW-0285">Flavoprotein</keyword>
<reference evidence="6 7" key="1">
    <citation type="submission" date="2021-08" db="EMBL/GenBank/DDBJ databases">
        <title>Streptomyces sp. PTM05 isolated from lichen.</title>
        <authorList>
            <person name="Somphong A."/>
            <person name="Phongsopitanun W."/>
            <person name="Tanasupawat S."/>
        </authorList>
    </citation>
    <scope>NUCLEOTIDE SEQUENCE [LARGE SCALE GENOMIC DNA]</scope>
    <source>
        <strain evidence="6 7">Ptm05</strain>
    </source>
</reference>
<dbReference type="RefSeq" id="WP_222979940.1">
    <property type="nucleotide sequence ID" value="NZ_JAINVZ010000014.1"/>
</dbReference>
<evidence type="ECO:0000256" key="3">
    <source>
        <dbReference type="ARBA" id="ARBA00022827"/>
    </source>
</evidence>
<dbReference type="SUPFAM" id="SSF51905">
    <property type="entry name" value="FAD/NAD(P)-binding domain"/>
    <property type="match status" value="1"/>
</dbReference>
<dbReference type="Gene3D" id="3.50.50.60">
    <property type="entry name" value="FAD/NAD(P)-binding domain"/>
    <property type="match status" value="1"/>
</dbReference>
<dbReference type="Proteomes" id="UP001198565">
    <property type="component" value="Unassembled WGS sequence"/>
</dbReference>
<protein>
    <submittedName>
        <fullName evidence="6">FAD-dependent monooxygenase</fullName>
    </submittedName>
</protein>
<dbReference type="Pfam" id="PF01494">
    <property type="entry name" value="FAD_binding_3"/>
    <property type="match status" value="1"/>
</dbReference>
<dbReference type="Gene3D" id="3.30.70.2450">
    <property type="match status" value="1"/>
</dbReference>
<gene>
    <name evidence="6" type="ORF">K7472_20410</name>
</gene>
<keyword evidence="6" id="KW-0560">Oxidoreductase</keyword>
<evidence type="ECO:0000256" key="4">
    <source>
        <dbReference type="SAM" id="MobiDB-lite"/>
    </source>
</evidence>
<comment type="cofactor">
    <cofactor evidence="1">
        <name>FAD</name>
        <dbReference type="ChEBI" id="CHEBI:57692"/>
    </cofactor>
</comment>
<evidence type="ECO:0000256" key="2">
    <source>
        <dbReference type="ARBA" id="ARBA00022630"/>
    </source>
</evidence>
<sequence length="602" mass="62837">MDPVIVAGAGPTGLSLALCLARHNVPVVLLDEEGPGSEPRAERTAVLRPRTADLLARLGYTAVHADAARWTAWRTLRRRQVIGTAVFSSGPDTAGPVAGVEGVADLAHGSGEEAEVVDAGPSPLHLAQDRLRHGLREALSGQELITVAHGCRLTAIEQDDHGVSVHTRGTGGGPETWWRGSFLVGCDGPRSTVRKLLDVRFPGRTAVDRYAVAALRVALPEPGSALLHRDPPGGRGTEALARPLPDGVWRLDWSLPTGMAPLTPDGLVARIRATLSAWCDGTIPAYELLGWSEYPVHQRLARRWRTGRAFLAGDAAHLLGALGTQGLEEGLRDADNLAWKLALAWHHGASDVLLDSYQAERRGAVGTRLRAADQALPPLRANGAWHTLRHSLLSGPANRHAQLLTDAPFGRGLLGAPPVYDRSPLVLPAPRGGKSAPSPLVAPGAGVPGEMVDDVPVIDLDGVRGRLRDRLGRDLLAVLVAPGTGVWESRHWLTAGLMPQLSAAVAALPTRTELLVTESYPGATAHTVLLVRPDGHLVGAMTGCRPAELYAYADLARGGPPQHRAPEGGDGEAAAGAAGGAASADAGMAGASGSGGERRGGA</sequence>
<dbReference type="InterPro" id="IPR002938">
    <property type="entry name" value="FAD-bd"/>
</dbReference>
<feature type="domain" description="FAD-binding" evidence="5">
    <location>
        <begin position="3"/>
        <end position="364"/>
    </location>
</feature>
<feature type="compositionally biased region" description="Low complexity" evidence="4">
    <location>
        <begin position="572"/>
        <end position="589"/>
    </location>
</feature>
<keyword evidence="3" id="KW-0274">FAD</keyword>
<feature type="region of interest" description="Disordered" evidence="4">
    <location>
        <begin position="558"/>
        <end position="602"/>
    </location>
</feature>
<proteinExistence type="predicted"/>
<dbReference type="PANTHER" id="PTHR43004">
    <property type="entry name" value="TRK SYSTEM POTASSIUM UPTAKE PROTEIN"/>
    <property type="match status" value="1"/>
</dbReference>
<keyword evidence="6" id="KW-0503">Monooxygenase</keyword>
<keyword evidence="7" id="KW-1185">Reference proteome</keyword>
<evidence type="ECO:0000313" key="7">
    <source>
        <dbReference type="Proteomes" id="UP001198565"/>
    </source>
</evidence>
<organism evidence="6 7">
    <name type="scientific">Streptantibioticus parmotrematis</name>
    <dbReference type="NCBI Taxonomy" id="2873249"/>
    <lineage>
        <taxon>Bacteria</taxon>
        <taxon>Bacillati</taxon>
        <taxon>Actinomycetota</taxon>
        <taxon>Actinomycetes</taxon>
        <taxon>Kitasatosporales</taxon>
        <taxon>Streptomycetaceae</taxon>
        <taxon>Streptantibioticus</taxon>
    </lineage>
</organism>
<dbReference type="GO" id="GO:0004497">
    <property type="term" value="F:monooxygenase activity"/>
    <property type="evidence" value="ECO:0007669"/>
    <property type="project" value="UniProtKB-KW"/>
</dbReference>
<evidence type="ECO:0000313" key="6">
    <source>
        <dbReference type="EMBL" id="MBY8887193.1"/>
    </source>
</evidence>
<name>A0ABS7QWB1_9ACTN</name>
<comment type="caution">
    <text evidence="6">The sequence shown here is derived from an EMBL/GenBank/DDBJ whole genome shotgun (WGS) entry which is preliminary data.</text>
</comment>
<dbReference type="PRINTS" id="PR00420">
    <property type="entry name" value="RNGMNOXGNASE"/>
</dbReference>
<accession>A0ABS7QWB1</accession>